<organism evidence="2 3">
    <name type="scientific">Ostreobium quekettii</name>
    <dbReference type="NCBI Taxonomy" id="121088"/>
    <lineage>
        <taxon>Eukaryota</taxon>
        <taxon>Viridiplantae</taxon>
        <taxon>Chlorophyta</taxon>
        <taxon>core chlorophytes</taxon>
        <taxon>Ulvophyceae</taxon>
        <taxon>TCBD clade</taxon>
        <taxon>Bryopsidales</taxon>
        <taxon>Ostreobineae</taxon>
        <taxon>Ostreobiaceae</taxon>
        <taxon>Ostreobium</taxon>
    </lineage>
</organism>
<sequence>MVVFGGGKPRQRRQLTLPGVVMGVAGVITLVYCAILATSTQRPVYFGQIRSGAYPRAGLHAAGRWDVPAQDTGENGGAEILQEACRASLVRYHAVLSDWISGREKGTDIQEAWRKLEMAEEFILIDPSGQEMDKPRILQLLLLSHGSDSQFHTQPSDIQLTYESPDKVNVRFLEHQHTRTKERLIRSTGICRSVPQATTKSLQVEWLRLEEKLETVT</sequence>
<evidence type="ECO:0000313" key="3">
    <source>
        <dbReference type="Proteomes" id="UP000708148"/>
    </source>
</evidence>
<feature type="transmembrane region" description="Helical" evidence="1">
    <location>
        <begin position="15"/>
        <end position="37"/>
    </location>
</feature>
<dbReference type="EMBL" id="CAJHUC010001995">
    <property type="protein sequence ID" value="CAD7702898.1"/>
    <property type="molecule type" value="Genomic_DNA"/>
</dbReference>
<reference evidence="2" key="1">
    <citation type="submission" date="2020-12" db="EMBL/GenBank/DDBJ databases">
        <authorList>
            <person name="Iha C."/>
        </authorList>
    </citation>
    <scope>NUCLEOTIDE SEQUENCE</scope>
</reference>
<gene>
    <name evidence="2" type="ORF">OSTQU699_LOCUS8255</name>
</gene>
<protein>
    <submittedName>
        <fullName evidence="2">Uncharacterized protein</fullName>
    </submittedName>
</protein>
<keyword evidence="1" id="KW-1133">Transmembrane helix</keyword>
<keyword evidence="1" id="KW-0472">Membrane</keyword>
<proteinExistence type="predicted"/>
<dbReference type="Proteomes" id="UP000708148">
    <property type="component" value="Unassembled WGS sequence"/>
</dbReference>
<dbReference type="SUPFAM" id="SSF54427">
    <property type="entry name" value="NTF2-like"/>
    <property type="match status" value="1"/>
</dbReference>
<name>A0A8S1JFV1_9CHLO</name>
<dbReference type="InterPro" id="IPR032710">
    <property type="entry name" value="NTF2-like_dom_sf"/>
</dbReference>
<evidence type="ECO:0000256" key="1">
    <source>
        <dbReference type="SAM" id="Phobius"/>
    </source>
</evidence>
<keyword evidence="3" id="KW-1185">Reference proteome</keyword>
<evidence type="ECO:0000313" key="2">
    <source>
        <dbReference type="EMBL" id="CAD7702898.1"/>
    </source>
</evidence>
<dbReference type="AlphaFoldDB" id="A0A8S1JFV1"/>
<keyword evidence="1" id="KW-0812">Transmembrane</keyword>
<comment type="caution">
    <text evidence="2">The sequence shown here is derived from an EMBL/GenBank/DDBJ whole genome shotgun (WGS) entry which is preliminary data.</text>
</comment>
<dbReference type="Gene3D" id="3.10.450.50">
    <property type="match status" value="1"/>
</dbReference>
<accession>A0A8S1JFV1</accession>